<feature type="region of interest" description="Disordered" evidence="2">
    <location>
        <begin position="248"/>
        <end position="359"/>
    </location>
</feature>
<organism evidence="4 5">
    <name type="scientific">Intrasporangium calvum (strain ATCC 23552 / DSM 43043 / JCM 3097 / NBRC 12989 / NCIMB 10167 / NRRL B-3866 / 7 KIP)</name>
    <dbReference type="NCBI Taxonomy" id="710696"/>
    <lineage>
        <taxon>Bacteria</taxon>
        <taxon>Bacillati</taxon>
        <taxon>Actinomycetota</taxon>
        <taxon>Actinomycetes</taxon>
        <taxon>Micrococcales</taxon>
        <taxon>Intrasporangiaceae</taxon>
        <taxon>Intrasporangium</taxon>
    </lineage>
</organism>
<dbReference type="STRING" id="710696.Intca_3570"/>
<dbReference type="AlphaFoldDB" id="E6S6M6"/>
<evidence type="ECO:0000313" key="4">
    <source>
        <dbReference type="EMBL" id="ADU50043.1"/>
    </source>
</evidence>
<dbReference type="Pfam" id="PF04434">
    <property type="entry name" value="SWIM"/>
    <property type="match status" value="1"/>
</dbReference>
<name>E6S6M6_INTC7</name>
<dbReference type="KEGG" id="ica:Intca_3570"/>
<feature type="compositionally biased region" description="Polar residues" evidence="2">
    <location>
        <begin position="328"/>
        <end position="348"/>
    </location>
</feature>
<proteinExistence type="predicted"/>
<keyword evidence="1" id="KW-0862">Zinc</keyword>
<evidence type="ECO:0000313" key="5">
    <source>
        <dbReference type="Proteomes" id="UP000008914"/>
    </source>
</evidence>
<evidence type="ECO:0000256" key="2">
    <source>
        <dbReference type="SAM" id="MobiDB-lite"/>
    </source>
</evidence>
<protein>
    <recommendedName>
        <fullName evidence="3">SWIM-type domain-containing protein</fullName>
    </recommendedName>
</protein>
<evidence type="ECO:0000259" key="3">
    <source>
        <dbReference type="PROSITE" id="PS50966"/>
    </source>
</evidence>
<accession>E6S6M6</accession>
<gene>
    <name evidence="4" type="ordered locus">Intca_3570</name>
</gene>
<dbReference type="eggNOG" id="COG4715">
    <property type="taxonomic scope" value="Bacteria"/>
</dbReference>
<dbReference type="InterPro" id="IPR007527">
    <property type="entry name" value="Znf_SWIM"/>
</dbReference>
<dbReference type="EMBL" id="CP002343">
    <property type="protein sequence ID" value="ADU50043.1"/>
    <property type="molecule type" value="Genomic_DNA"/>
</dbReference>
<keyword evidence="1" id="KW-0479">Metal-binding</keyword>
<dbReference type="PROSITE" id="PS50966">
    <property type="entry name" value="ZF_SWIM"/>
    <property type="match status" value="1"/>
</dbReference>
<keyword evidence="5" id="KW-1185">Reference proteome</keyword>
<feature type="domain" description="SWIM-type" evidence="3">
    <location>
        <begin position="104"/>
        <end position="137"/>
    </location>
</feature>
<dbReference type="Proteomes" id="UP000008914">
    <property type="component" value="Chromosome"/>
</dbReference>
<feature type="region of interest" description="Disordered" evidence="2">
    <location>
        <begin position="1"/>
        <end position="40"/>
    </location>
</feature>
<keyword evidence="1" id="KW-0863">Zinc-finger</keyword>
<dbReference type="GO" id="GO:0008270">
    <property type="term" value="F:zinc ion binding"/>
    <property type="evidence" value="ECO:0007669"/>
    <property type="project" value="UniProtKB-KW"/>
</dbReference>
<reference evidence="4 5" key="1">
    <citation type="journal article" date="2010" name="Stand. Genomic Sci.">
        <title>Complete genome sequence of Intrasporangium calvum type strain (7 KIP).</title>
        <authorList>
            <person name="Del Rio T.G."/>
            <person name="Chertkov O."/>
            <person name="Yasawong M."/>
            <person name="Lucas S."/>
            <person name="Deshpande S."/>
            <person name="Cheng J.F."/>
            <person name="Detter C."/>
            <person name="Tapia R."/>
            <person name="Han C."/>
            <person name="Goodwin L."/>
            <person name="Pitluck S."/>
            <person name="Liolios K."/>
            <person name="Ivanova N."/>
            <person name="Mavromatis K."/>
            <person name="Pati A."/>
            <person name="Chen A."/>
            <person name="Palaniappan K."/>
            <person name="Land M."/>
            <person name="Hauser L."/>
            <person name="Chang Y.J."/>
            <person name="Jeffries C.D."/>
            <person name="Rohde M."/>
            <person name="Pukall R."/>
            <person name="Sikorski J."/>
            <person name="Goker M."/>
            <person name="Woyke T."/>
            <person name="Bristow J."/>
            <person name="Eisen J.A."/>
            <person name="Markowitz V."/>
            <person name="Hugenholtz P."/>
            <person name="Kyrpides N.C."/>
            <person name="Klenk H.P."/>
            <person name="Lapidus A."/>
        </authorList>
    </citation>
    <scope>NUCLEOTIDE SEQUENCE [LARGE SCALE GENOMIC DNA]</scope>
    <source>
        <strain evidence="5">ATCC 23552 / DSM 43043 / JCM 3097 / NBRC 12989 / 7 KIP</strain>
    </source>
</reference>
<dbReference type="HOGENOM" id="CLU_771118_0_0_11"/>
<evidence type="ECO:0000256" key="1">
    <source>
        <dbReference type="PROSITE-ProRule" id="PRU00325"/>
    </source>
</evidence>
<sequence>MQRAARWPSSGGTTDPDSRSGSSGAWGGWTPATSDCPGARGESARGVIGLVMTRWTPQHVAALAPDASSLAAARRLARPGPWSDTGSTDTLVWGKCQGSGATPYRVSVDVTGPDFRCSCPSRKLPCKHGLALLMLWATGSGSVSEAAEPAGHAAQWAAERSKRAGAVASLRAARAGLAAQAHRAPDPKAQAKRLEERLALMTAGMEDFSRWLGDLARSGTAGVRSQPYTWWDTTAARLVDAQLPGLADQVRSMGPAPPAPAARPAPARTEPVRTAHPAPRWGPRRQAQPTRRLGPAGHPHAGRARTPPPLLLRLDDPLTASPPPTEPDGTNRTSDPNPITRTLRNASTPADRYGSNFVD</sequence>